<comment type="caution">
    <text evidence="1">The sequence shown here is derived from an EMBL/GenBank/DDBJ whole genome shotgun (WGS) entry which is preliminary data.</text>
</comment>
<dbReference type="AlphaFoldDB" id="A0A0B4EP75"/>
<evidence type="ECO:0000313" key="1">
    <source>
        <dbReference type="EMBL" id="KID48750.1"/>
    </source>
</evidence>
<dbReference type="PATRIC" id="fig|1226633.4.peg.1694"/>
<reference evidence="1 2" key="1">
    <citation type="submission" date="2013-08" db="EMBL/GenBank/DDBJ databases">
        <title>An opportunistic ruminal bacterium that causes liver abscesses in cattle.</title>
        <authorList>
            <person name="Benahmed F.H."/>
            <person name="Rasmussen M."/>
            <person name="Harbottle H."/>
            <person name="Soppet D."/>
            <person name="Nagaraja T.G."/>
            <person name="Davidson M."/>
        </authorList>
    </citation>
    <scope>NUCLEOTIDE SEQUENCE [LARGE SCALE GENOMIC DNA]</scope>
    <source>
        <strain evidence="1 2">B35</strain>
    </source>
</reference>
<evidence type="ECO:0008006" key="3">
    <source>
        <dbReference type="Google" id="ProtNLM"/>
    </source>
</evidence>
<dbReference type="Proteomes" id="UP000031184">
    <property type="component" value="Unassembled WGS sequence"/>
</dbReference>
<accession>A0A0B4EP75</accession>
<proteinExistence type="predicted"/>
<evidence type="ECO:0000313" key="2">
    <source>
        <dbReference type="Proteomes" id="UP000031184"/>
    </source>
</evidence>
<dbReference type="EMBL" id="AUZI01000021">
    <property type="protein sequence ID" value="KID48750.1"/>
    <property type="molecule type" value="Genomic_DNA"/>
</dbReference>
<protein>
    <recommendedName>
        <fullName evidence="3">Outer membrane lipoprotein BamD-like domain-containing protein</fullName>
    </recommendedName>
</protein>
<sequence>MLGNQAAFITEKQNFMREYPNSSFVETLSSLDKNLKSDLAKKKLEESIQNKKVKNAQAYVSQVQSPEDKAYYQAKVYDSQKKSDLARKEYEKLLQSAKYKDYANLQLGNYWYAKKIGKKRNSIIRQPIL</sequence>
<gene>
    <name evidence="1" type="ORF">C095_08410</name>
</gene>
<name>A0A0B4EP75_9FUSO</name>
<organism evidence="1 2">
    <name type="scientific">Fusobacterium necrophorum subsp. funduliforme B35</name>
    <dbReference type="NCBI Taxonomy" id="1226633"/>
    <lineage>
        <taxon>Bacteria</taxon>
        <taxon>Fusobacteriati</taxon>
        <taxon>Fusobacteriota</taxon>
        <taxon>Fusobacteriia</taxon>
        <taxon>Fusobacteriales</taxon>
        <taxon>Fusobacteriaceae</taxon>
        <taxon>Fusobacterium</taxon>
    </lineage>
</organism>